<protein>
    <submittedName>
        <fullName evidence="3">Secreted protein</fullName>
    </submittedName>
</protein>
<accession>A0A183GGX2</accession>
<dbReference type="WBParaSite" id="HPBE_0002176701-mRNA-1">
    <property type="protein sequence ID" value="HPBE_0002176701-mRNA-1"/>
    <property type="gene ID" value="HPBE_0002176701"/>
</dbReference>
<dbReference type="EMBL" id="UZAH01033317">
    <property type="protein sequence ID" value="VDP27925.1"/>
    <property type="molecule type" value="Genomic_DNA"/>
</dbReference>
<proteinExistence type="predicted"/>
<evidence type="ECO:0000313" key="1">
    <source>
        <dbReference type="EMBL" id="VDP27925.1"/>
    </source>
</evidence>
<dbReference type="AlphaFoldDB" id="A0A183GGX2"/>
<evidence type="ECO:0000313" key="3">
    <source>
        <dbReference type="WBParaSite" id="HPBE_0002176701-mRNA-1"/>
    </source>
</evidence>
<organism evidence="2 3">
    <name type="scientific">Heligmosomoides polygyrus</name>
    <name type="common">Parasitic roundworm</name>
    <dbReference type="NCBI Taxonomy" id="6339"/>
    <lineage>
        <taxon>Eukaryota</taxon>
        <taxon>Metazoa</taxon>
        <taxon>Ecdysozoa</taxon>
        <taxon>Nematoda</taxon>
        <taxon>Chromadorea</taxon>
        <taxon>Rhabditida</taxon>
        <taxon>Rhabditina</taxon>
        <taxon>Rhabditomorpha</taxon>
        <taxon>Strongyloidea</taxon>
        <taxon>Heligmosomidae</taxon>
        <taxon>Heligmosomoides</taxon>
    </lineage>
</organism>
<evidence type="ECO:0000313" key="2">
    <source>
        <dbReference type="Proteomes" id="UP000050761"/>
    </source>
</evidence>
<accession>A0A3P8D957</accession>
<reference evidence="3" key="2">
    <citation type="submission" date="2019-09" db="UniProtKB">
        <authorList>
            <consortium name="WormBaseParasite"/>
        </authorList>
    </citation>
    <scope>IDENTIFICATION</scope>
</reference>
<keyword evidence="2" id="KW-1185">Reference proteome</keyword>
<name>A0A183GGX2_HELPZ</name>
<gene>
    <name evidence="1" type="ORF">HPBE_LOCUS21766</name>
</gene>
<dbReference type="Proteomes" id="UP000050761">
    <property type="component" value="Unassembled WGS sequence"/>
</dbReference>
<sequence>MMKDVIELLQHLLSGKGSAAAMDPARCGSGSGFAAAARNVEEHFLLRLLFAILIIIRIICESSVYPHLLLEPGLLRQRSVLEAIEYSFECRCCSFTYKNVPCPRDARKA</sequence>
<reference evidence="1 2" key="1">
    <citation type="submission" date="2018-11" db="EMBL/GenBank/DDBJ databases">
        <authorList>
            <consortium name="Pathogen Informatics"/>
        </authorList>
    </citation>
    <scope>NUCLEOTIDE SEQUENCE [LARGE SCALE GENOMIC DNA]</scope>
</reference>